<dbReference type="Proteomes" id="UP000214747">
    <property type="component" value="Unassembled WGS sequence"/>
</dbReference>
<protein>
    <submittedName>
        <fullName evidence="1">Uncharacterized protein</fullName>
    </submittedName>
</protein>
<proteinExistence type="predicted"/>
<organism evidence="1 2">
    <name type="scientific">Herbaspirillum aquaticum</name>
    <dbReference type="NCBI Taxonomy" id="568783"/>
    <lineage>
        <taxon>Bacteria</taxon>
        <taxon>Pseudomonadati</taxon>
        <taxon>Pseudomonadota</taxon>
        <taxon>Betaproteobacteria</taxon>
        <taxon>Burkholderiales</taxon>
        <taxon>Oxalobacteraceae</taxon>
        <taxon>Herbaspirillum</taxon>
    </lineage>
</organism>
<gene>
    <name evidence="1" type="ORF">CEJ45_22190</name>
</gene>
<sequence length="274" mass="28460">MADLSDVSNMLVAELAAYLYPNGTSNPVSPVVNSKAKVFAGWPQPEDLDADLRAGWGYISIYPLDTEKQLLVTQRDWQAGTLAAATITASVAGQVVTLAGTVSAGQNVAITVNGTAYIVAAQNGGTLSGIAAALATLISADVPATSNGAAVTVPSAKTLAASVGTSGTMTRALRRQQKVFQMTAWASGHAQRDQLGAAIDQALSPLSRAALTDGSVGVLHYSRSMQDDSMQKQRIYRRHVLFAVDYMTTQSTTGTTVLDANVTIVGGIDVNIST</sequence>
<evidence type="ECO:0000313" key="2">
    <source>
        <dbReference type="Proteomes" id="UP000214747"/>
    </source>
</evidence>
<dbReference type="RefSeq" id="WP_088757222.1">
    <property type="nucleotide sequence ID" value="NZ_NJGV01000028.1"/>
</dbReference>
<dbReference type="EMBL" id="NJGV01000028">
    <property type="protein sequence ID" value="OWY32218.1"/>
    <property type="molecule type" value="Genomic_DNA"/>
</dbReference>
<accession>A0A225SS99</accession>
<reference evidence="1 2" key="1">
    <citation type="journal article" date="2010" name="Int. J. Syst. Evol. Microbiol.">
        <title>Reclassification of Herbaspirillum putei as a later heterotypic synonym of Herbaspirillum huttiense, with the description of H. huttiense subsp. huttiense subsp. nov. and H. huttiense subsp. putei subsp. nov., comb. nov., and description of Herbaspirillum aquaticum sp. nov.</title>
        <authorList>
            <person name="Dobritsa A.P."/>
            <person name="Reddy M.C."/>
            <person name="Samadpour M."/>
        </authorList>
    </citation>
    <scope>NUCLEOTIDE SEQUENCE [LARGE SCALE GENOMIC DNA]</scope>
    <source>
        <strain evidence="1 2">IEH 4430</strain>
    </source>
</reference>
<evidence type="ECO:0000313" key="1">
    <source>
        <dbReference type="EMBL" id="OWY32218.1"/>
    </source>
</evidence>
<name>A0A225SS99_9BURK</name>
<keyword evidence="2" id="KW-1185">Reference proteome</keyword>
<dbReference type="AlphaFoldDB" id="A0A225SS99"/>
<comment type="caution">
    <text evidence="1">The sequence shown here is derived from an EMBL/GenBank/DDBJ whole genome shotgun (WGS) entry which is preliminary data.</text>
</comment>